<sequence>MVVRPSICFCSSNTITPLN</sequence>
<evidence type="ECO:0000313" key="1">
    <source>
        <dbReference type="EMBL" id="MBX45937.1"/>
    </source>
</evidence>
<protein>
    <submittedName>
        <fullName evidence="1">Uncharacterized protein</fullName>
    </submittedName>
</protein>
<proteinExistence type="predicted"/>
<dbReference type="AlphaFoldDB" id="A0A2P2NTV5"/>
<name>A0A2P2NTV5_RHIMU</name>
<accession>A0A2P2NTV5</accession>
<organism evidence="1">
    <name type="scientific">Rhizophora mucronata</name>
    <name type="common">Asiatic mangrove</name>
    <dbReference type="NCBI Taxonomy" id="61149"/>
    <lineage>
        <taxon>Eukaryota</taxon>
        <taxon>Viridiplantae</taxon>
        <taxon>Streptophyta</taxon>
        <taxon>Embryophyta</taxon>
        <taxon>Tracheophyta</taxon>
        <taxon>Spermatophyta</taxon>
        <taxon>Magnoliopsida</taxon>
        <taxon>eudicotyledons</taxon>
        <taxon>Gunneridae</taxon>
        <taxon>Pentapetalae</taxon>
        <taxon>rosids</taxon>
        <taxon>fabids</taxon>
        <taxon>Malpighiales</taxon>
        <taxon>Rhizophoraceae</taxon>
        <taxon>Rhizophora</taxon>
    </lineage>
</organism>
<reference evidence="1" key="1">
    <citation type="submission" date="2018-02" db="EMBL/GenBank/DDBJ databases">
        <title>Rhizophora mucronata_Transcriptome.</title>
        <authorList>
            <person name="Meera S.P."/>
            <person name="Sreeshan A."/>
            <person name="Augustine A."/>
        </authorList>
    </citation>
    <scope>NUCLEOTIDE SEQUENCE</scope>
    <source>
        <tissue evidence="1">Leaf</tissue>
    </source>
</reference>
<dbReference type="EMBL" id="GGEC01065453">
    <property type="protein sequence ID" value="MBX45937.1"/>
    <property type="molecule type" value="Transcribed_RNA"/>
</dbReference>